<proteinExistence type="inferred from homology"/>
<evidence type="ECO:0000256" key="5">
    <source>
        <dbReference type="ARBA" id="ARBA00022840"/>
    </source>
</evidence>
<dbReference type="Pfam" id="PF00005">
    <property type="entry name" value="ABC_tran"/>
    <property type="match status" value="1"/>
</dbReference>
<keyword evidence="10" id="KW-1185">Reference proteome</keyword>
<sequence>MLTAAGLVKRYGEVRALDGFDLHVEAGEITGLIGHNGAGKTTFVEVVTRLVKPDAGELTIYGTDALRGPRSAQKLVGACPQEIALYPTATVRDNLQLFGALTGLRRSVRHEAIRQLAAELMLENVLDRPVALISGGQQRRTQVASAMIGNPPLLLLDEPTAGADPQTRAALLRSVRARAEAGAAVIYTTHYLPELTDLVATLAVIRRGRVVARGEQSSLLSGLPSTVRLRFGAAGPAQLPPEMAGRAVREQDEWRLTSMDPPADLAALVVAGCSPTFVDVDRPDLDNLFETLGALPAGAEDQAEEKAVPASTGPSATPRKAALSSRPDTSTARTARAEAREANDAG</sequence>
<keyword evidence="4" id="KW-0547">Nucleotide-binding</keyword>
<dbReference type="InterPro" id="IPR050763">
    <property type="entry name" value="ABC_transporter_ATP-binding"/>
</dbReference>
<dbReference type="Gene3D" id="3.40.50.300">
    <property type="entry name" value="P-loop containing nucleotide triphosphate hydrolases"/>
    <property type="match status" value="1"/>
</dbReference>
<dbReference type="PANTHER" id="PTHR42711:SF5">
    <property type="entry name" value="ABC TRANSPORTER ATP-BINDING PROTEIN NATA"/>
    <property type="match status" value="1"/>
</dbReference>
<dbReference type="Proteomes" id="UP001617907">
    <property type="component" value="Unassembled WGS sequence"/>
</dbReference>
<keyword evidence="3" id="KW-0813">Transport</keyword>
<evidence type="ECO:0000256" key="7">
    <source>
        <dbReference type="SAM" id="MobiDB-lite"/>
    </source>
</evidence>
<dbReference type="SUPFAM" id="SSF52540">
    <property type="entry name" value="P-loop containing nucleoside triphosphate hydrolases"/>
    <property type="match status" value="1"/>
</dbReference>
<keyword evidence="6" id="KW-0046">Antibiotic resistance</keyword>
<dbReference type="InterPro" id="IPR027417">
    <property type="entry name" value="P-loop_NTPase"/>
</dbReference>
<dbReference type="RefSeq" id="WP_078936668.1">
    <property type="nucleotide sequence ID" value="NZ_JBEOTR010000037.1"/>
</dbReference>
<evidence type="ECO:0000313" key="9">
    <source>
        <dbReference type="EMBL" id="MFJ6041419.1"/>
    </source>
</evidence>
<comment type="subcellular location">
    <subcellularLocation>
        <location evidence="1">Cell membrane</location>
        <topology evidence="1">Peripheral membrane protein</topology>
    </subcellularLocation>
</comment>
<dbReference type="SMART" id="SM00382">
    <property type="entry name" value="AAA"/>
    <property type="match status" value="1"/>
</dbReference>
<protein>
    <submittedName>
        <fullName evidence="9">ABC transporter ATP-binding protein</fullName>
    </submittedName>
</protein>
<dbReference type="EMBL" id="JBIVPC010000028">
    <property type="protein sequence ID" value="MFJ6041419.1"/>
    <property type="molecule type" value="Genomic_DNA"/>
</dbReference>
<feature type="region of interest" description="Disordered" evidence="7">
    <location>
        <begin position="297"/>
        <end position="346"/>
    </location>
</feature>
<evidence type="ECO:0000313" key="10">
    <source>
        <dbReference type="Proteomes" id="UP001617907"/>
    </source>
</evidence>
<dbReference type="PANTHER" id="PTHR42711">
    <property type="entry name" value="ABC TRANSPORTER ATP-BINDING PROTEIN"/>
    <property type="match status" value="1"/>
</dbReference>
<name>A0ABW8HM45_9ACTN</name>
<dbReference type="InterPro" id="IPR003593">
    <property type="entry name" value="AAA+_ATPase"/>
</dbReference>
<evidence type="ECO:0000256" key="4">
    <source>
        <dbReference type="ARBA" id="ARBA00022741"/>
    </source>
</evidence>
<organism evidence="9 10">
    <name type="scientific">Streptomyces ardesiacus</name>
    <dbReference type="NCBI Taxonomy" id="285564"/>
    <lineage>
        <taxon>Bacteria</taxon>
        <taxon>Bacillati</taxon>
        <taxon>Actinomycetota</taxon>
        <taxon>Actinomycetes</taxon>
        <taxon>Kitasatosporales</taxon>
        <taxon>Streptomycetaceae</taxon>
        <taxon>Streptomyces</taxon>
    </lineage>
</organism>
<gene>
    <name evidence="9" type="ORF">ACIQFM_34860</name>
</gene>
<evidence type="ECO:0000256" key="1">
    <source>
        <dbReference type="ARBA" id="ARBA00004202"/>
    </source>
</evidence>
<dbReference type="PROSITE" id="PS50893">
    <property type="entry name" value="ABC_TRANSPORTER_2"/>
    <property type="match status" value="1"/>
</dbReference>
<evidence type="ECO:0000256" key="2">
    <source>
        <dbReference type="ARBA" id="ARBA00005417"/>
    </source>
</evidence>
<dbReference type="InterPro" id="IPR003439">
    <property type="entry name" value="ABC_transporter-like_ATP-bd"/>
</dbReference>
<evidence type="ECO:0000259" key="8">
    <source>
        <dbReference type="PROSITE" id="PS50893"/>
    </source>
</evidence>
<accession>A0ABW8HM45</accession>
<feature type="compositionally biased region" description="Basic and acidic residues" evidence="7">
    <location>
        <begin position="335"/>
        <end position="346"/>
    </location>
</feature>
<keyword evidence="5 9" id="KW-0067">ATP-binding</keyword>
<feature type="domain" description="ABC transporter" evidence="8">
    <location>
        <begin position="2"/>
        <end position="232"/>
    </location>
</feature>
<comment type="caution">
    <text evidence="9">The sequence shown here is derived from an EMBL/GenBank/DDBJ whole genome shotgun (WGS) entry which is preliminary data.</text>
</comment>
<dbReference type="GO" id="GO:0005524">
    <property type="term" value="F:ATP binding"/>
    <property type="evidence" value="ECO:0007669"/>
    <property type="project" value="UniProtKB-KW"/>
</dbReference>
<dbReference type="CDD" id="cd03230">
    <property type="entry name" value="ABC_DR_subfamily_A"/>
    <property type="match status" value="1"/>
</dbReference>
<reference evidence="9 10" key="1">
    <citation type="submission" date="2024-10" db="EMBL/GenBank/DDBJ databases">
        <title>The Natural Products Discovery Center: Release of the First 8490 Sequenced Strains for Exploring Actinobacteria Biosynthetic Diversity.</title>
        <authorList>
            <person name="Kalkreuter E."/>
            <person name="Kautsar S.A."/>
            <person name="Yang D."/>
            <person name="Bader C.D."/>
            <person name="Teijaro C.N."/>
            <person name="Fluegel L."/>
            <person name="Davis C.M."/>
            <person name="Simpson J.R."/>
            <person name="Lauterbach L."/>
            <person name="Steele A.D."/>
            <person name="Gui C."/>
            <person name="Meng S."/>
            <person name="Li G."/>
            <person name="Viehrig K."/>
            <person name="Ye F."/>
            <person name="Su P."/>
            <person name="Kiefer A.F."/>
            <person name="Nichols A."/>
            <person name="Cepeda A.J."/>
            <person name="Yan W."/>
            <person name="Fan B."/>
            <person name="Jiang Y."/>
            <person name="Adhikari A."/>
            <person name="Zheng C.-J."/>
            <person name="Schuster L."/>
            <person name="Cowan T.M."/>
            <person name="Smanski M.J."/>
            <person name="Chevrette M.G."/>
            <person name="De Carvalho L.P.S."/>
            <person name="Shen B."/>
        </authorList>
    </citation>
    <scope>NUCLEOTIDE SEQUENCE [LARGE SCALE GENOMIC DNA]</scope>
    <source>
        <strain evidence="9 10">NPDC093086</strain>
    </source>
</reference>
<comment type="similarity">
    <text evidence="2">Belongs to the ABC transporter superfamily.</text>
</comment>
<evidence type="ECO:0000256" key="6">
    <source>
        <dbReference type="ARBA" id="ARBA00023251"/>
    </source>
</evidence>
<evidence type="ECO:0000256" key="3">
    <source>
        <dbReference type="ARBA" id="ARBA00022448"/>
    </source>
</evidence>